<proteinExistence type="predicted"/>
<keyword evidence="1" id="KW-1133">Transmembrane helix</keyword>
<keyword evidence="1" id="KW-0472">Membrane</keyword>
<feature type="transmembrane region" description="Helical" evidence="1">
    <location>
        <begin position="180"/>
        <end position="200"/>
    </location>
</feature>
<evidence type="ECO:0000313" key="4">
    <source>
        <dbReference type="Proteomes" id="UP001642409"/>
    </source>
</evidence>
<reference evidence="2" key="1">
    <citation type="submission" date="2023-06" db="EMBL/GenBank/DDBJ databases">
        <authorList>
            <person name="Kurt Z."/>
        </authorList>
    </citation>
    <scope>NUCLEOTIDE SEQUENCE</scope>
</reference>
<name>A0AA86R4Y6_9EUKA</name>
<sequence>MSLDDVLAQIDDLNVQANMTLQDYKNCVQSLRSQKGQQLDKIFLQQEKYLIEYKELLRQTAVVPVSTRSRHKQLQETFSTLKQEYTSVKQKQQQKPQDDLHIKAATVNMQYTNQTDQLKDINRRVEESVSRVQLNNQYVLNQDEQLQRVGDKFTHIQSKAENAGQLVNNMRKKENKSSRILQVIFVLLAIANIAMTIVVATKKPANKVATVSK</sequence>
<organism evidence="2">
    <name type="scientific">Hexamita inflata</name>
    <dbReference type="NCBI Taxonomy" id="28002"/>
    <lineage>
        <taxon>Eukaryota</taxon>
        <taxon>Metamonada</taxon>
        <taxon>Diplomonadida</taxon>
        <taxon>Hexamitidae</taxon>
        <taxon>Hexamitinae</taxon>
        <taxon>Hexamita</taxon>
    </lineage>
</organism>
<evidence type="ECO:0000313" key="2">
    <source>
        <dbReference type="EMBL" id="CAI9969442.1"/>
    </source>
</evidence>
<evidence type="ECO:0000256" key="1">
    <source>
        <dbReference type="SAM" id="Phobius"/>
    </source>
</evidence>
<gene>
    <name evidence="3" type="ORF">HINF_LOCUS50421</name>
    <name evidence="2" type="ORF">HINF_LOCUS57087</name>
</gene>
<accession>A0AA86R4Y6</accession>
<keyword evidence="1" id="KW-0812">Transmembrane</keyword>
<reference evidence="3 4" key="2">
    <citation type="submission" date="2024-07" db="EMBL/GenBank/DDBJ databases">
        <authorList>
            <person name="Akdeniz Z."/>
        </authorList>
    </citation>
    <scope>NUCLEOTIDE SEQUENCE [LARGE SCALE GENOMIC DNA]</scope>
</reference>
<protein>
    <submittedName>
        <fullName evidence="3">Hypothetical_protein</fullName>
    </submittedName>
</protein>
<evidence type="ECO:0000313" key="3">
    <source>
        <dbReference type="EMBL" id="CAL6062856.1"/>
    </source>
</evidence>
<dbReference type="AlphaFoldDB" id="A0AA86R4Y6"/>
<dbReference type="EMBL" id="CATOUU010001058">
    <property type="protein sequence ID" value="CAI9969442.1"/>
    <property type="molecule type" value="Genomic_DNA"/>
</dbReference>
<keyword evidence="4" id="KW-1185">Reference proteome</keyword>
<comment type="caution">
    <text evidence="2">The sequence shown here is derived from an EMBL/GenBank/DDBJ whole genome shotgun (WGS) entry which is preliminary data.</text>
</comment>
<dbReference type="EMBL" id="CAXDID020000241">
    <property type="protein sequence ID" value="CAL6062856.1"/>
    <property type="molecule type" value="Genomic_DNA"/>
</dbReference>
<dbReference type="Proteomes" id="UP001642409">
    <property type="component" value="Unassembled WGS sequence"/>
</dbReference>